<evidence type="ECO:0000256" key="5">
    <source>
        <dbReference type="ARBA" id="ARBA00023326"/>
    </source>
</evidence>
<keyword evidence="4" id="KW-0326">Glycosidase</keyword>
<organism evidence="8 9">
    <name type="scientific">Sphaerobolus stellatus (strain SS14)</name>
    <dbReference type="NCBI Taxonomy" id="990650"/>
    <lineage>
        <taxon>Eukaryota</taxon>
        <taxon>Fungi</taxon>
        <taxon>Dikarya</taxon>
        <taxon>Basidiomycota</taxon>
        <taxon>Agaricomycotina</taxon>
        <taxon>Agaricomycetes</taxon>
        <taxon>Phallomycetidae</taxon>
        <taxon>Geastrales</taxon>
        <taxon>Sphaerobolaceae</taxon>
        <taxon>Sphaerobolus</taxon>
    </lineage>
</organism>
<evidence type="ECO:0000259" key="7">
    <source>
        <dbReference type="PROSITE" id="PS51760"/>
    </source>
</evidence>
<dbReference type="HOGENOM" id="CLU_020161_11_1_1"/>
<dbReference type="Gene3D" id="3.20.20.80">
    <property type="entry name" value="Glycosidases"/>
    <property type="match status" value="1"/>
</dbReference>
<feature type="domain" description="GH10" evidence="7">
    <location>
        <begin position="1"/>
        <end position="124"/>
    </location>
</feature>
<keyword evidence="5" id="KW-0624">Polysaccharide degradation</keyword>
<gene>
    <name evidence="8" type="ORF">M422DRAFT_52408</name>
</gene>
<reference evidence="8 9" key="1">
    <citation type="submission" date="2014-06" db="EMBL/GenBank/DDBJ databases">
        <title>Evolutionary Origins and Diversification of the Mycorrhizal Mutualists.</title>
        <authorList>
            <consortium name="DOE Joint Genome Institute"/>
            <consortium name="Mycorrhizal Genomics Consortium"/>
            <person name="Kohler A."/>
            <person name="Kuo A."/>
            <person name="Nagy L.G."/>
            <person name="Floudas D."/>
            <person name="Copeland A."/>
            <person name="Barry K.W."/>
            <person name="Cichocki N."/>
            <person name="Veneault-Fourrey C."/>
            <person name="LaButti K."/>
            <person name="Lindquist E.A."/>
            <person name="Lipzen A."/>
            <person name="Lundell T."/>
            <person name="Morin E."/>
            <person name="Murat C."/>
            <person name="Riley R."/>
            <person name="Ohm R."/>
            <person name="Sun H."/>
            <person name="Tunlid A."/>
            <person name="Henrissat B."/>
            <person name="Grigoriev I.V."/>
            <person name="Hibbett D.S."/>
            <person name="Martin F."/>
        </authorList>
    </citation>
    <scope>NUCLEOTIDE SEQUENCE [LARGE SCALE GENOMIC DNA]</scope>
    <source>
        <strain evidence="8 9">SS14</strain>
    </source>
</reference>
<dbReference type="Proteomes" id="UP000054279">
    <property type="component" value="Unassembled WGS sequence"/>
</dbReference>
<keyword evidence="9" id="KW-1185">Reference proteome</keyword>
<evidence type="ECO:0000256" key="3">
    <source>
        <dbReference type="ARBA" id="ARBA00023277"/>
    </source>
</evidence>
<dbReference type="SMART" id="SM00633">
    <property type="entry name" value="Glyco_10"/>
    <property type="match status" value="1"/>
</dbReference>
<dbReference type="Pfam" id="PF00331">
    <property type="entry name" value="Glyco_hydro_10"/>
    <property type="match status" value="1"/>
</dbReference>
<dbReference type="EMBL" id="KN837212">
    <property type="protein sequence ID" value="KIJ33437.1"/>
    <property type="molecule type" value="Genomic_DNA"/>
</dbReference>
<keyword evidence="3" id="KW-0119">Carbohydrate metabolism</keyword>
<dbReference type="PROSITE" id="PS00591">
    <property type="entry name" value="GH10_1"/>
    <property type="match status" value="1"/>
</dbReference>
<proteinExistence type="inferred from homology"/>
<comment type="similarity">
    <text evidence="1">Belongs to the glycosyl hydrolase 10 (cellulase F) family.</text>
</comment>
<dbReference type="AlphaFoldDB" id="A0A0C9UW21"/>
<dbReference type="GO" id="GO:0031176">
    <property type="term" value="F:endo-1,4-beta-xylanase activity"/>
    <property type="evidence" value="ECO:0007669"/>
    <property type="project" value="UniProtKB-ARBA"/>
</dbReference>
<feature type="active site" description="Nucleophile" evidence="6">
    <location>
        <position position="61"/>
    </location>
</feature>
<sequence>MLYLNDYNLDSNNSKVQGMISLVNSVNSGTRYIDALAGGTGGVQAALTAFASTGLDVAITELDIAGGAASDYATVAKACLNTPKCVAITSWSVSDTNSWRASTTPLLFDSNYQPKAAYTSVIQALS</sequence>
<evidence type="ECO:0000313" key="8">
    <source>
        <dbReference type="EMBL" id="KIJ33437.1"/>
    </source>
</evidence>
<protein>
    <submittedName>
        <fullName evidence="8">Glycoside hydrolase family 10 protein</fullName>
    </submittedName>
</protein>
<dbReference type="GO" id="GO:0000272">
    <property type="term" value="P:polysaccharide catabolic process"/>
    <property type="evidence" value="ECO:0007669"/>
    <property type="project" value="UniProtKB-KW"/>
</dbReference>
<evidence type="ECO:0000256" key="4">
    <source>
        <dbReference type="ARBA" id="ARBA00023295"/>
    </source>
</evidence>
<dbReference type="InterPro" id="IPR017853">
    <property type="entry name" value="GH"/>
</dbReference>
<evidence type="ECO:0000256" key="2">
    <source>
        <dbReference type="ARBA" id="ARBA00022801"/>
    </source>
</evidence>
<evidence type="ECO:0000256" key="1">
    <source>
        <dbReference type="ARBA" id="ARBA00007495"/>
    </source>
</evidence>
<dbReference type="OrthoDB" id="3055998at2759"/>
<dbReference type="InterPro" id="IPR001000">
    <property type="entry name" value="GH10_dom"/>
</dbReference>
<dbReference type="PROSITE" id="PS51760">
    <property type="entry name" value="GH10_2"/>
    <property type="match status" value="1"/>
</dbReference>
<evidence type="ECO:0000256" key="6">
    <source>
        <dbReference type="PROSITE-ProRule" id="PRU10061"/>
    </source>
</evidence>
<evidence type="ECO:0000313" key="9">
    <source>
        <dbReference type="Proteomes" id="UP000054279"/>
    </source>
</evidence>
<dbReference type="SUPFAM" id="SSF51445">
    <property type="entry name" value="(Trans)glycosidases"/>
    <property type="match status" value="1"/>
</dbReference>
<dbReference type="InterPro" id="IPR031158">
    <property type="entry name" value="GH10_AS"/>
</dbReference>
<keyword evidence="2 8" id="KW-0378">Hydrolase</keyword>
<accession>A0A0C9UW21</accession>
<name>A0A0C9UW21_SPHS4</name>